<dbReference type="GO" id="GO:0042500">
    <property type="term" value="F:aspartic endopeptidase activity, intramembrane cleaving"/>
    <property type="evidence" value="ECO:0007669"/>
    <property type="project" value="InterPro"/>
</dbReference>
<dbReference type="GO" id="GO:0098553">
    <property type="term" value="C:lumenal side of endoplasmic reticulum membrane"/>
    <property type="evidence" value="ECO:0007669"/>
    <property type="project" value="TreeGrafter"/>
</dbReference>
<dbReference type="EMBL" id="JBGBPQ010000005">
    <property type="protein sequence ID" value="KAL1524036.1"/>
    <property type="molecule type" value="Genomic_DNA"/>
</dbReference>
<feature type="transmembrane region" description="Helical" evidence="8">
    <location>
        <begin position="206"/>
        <end position="230"/>
    </location>
</feature>
<reference evidence="9 10" key="1">
    <citation type="journal article" date="2024" name="Science">
        <title>Giant polyketide synthase enzymes in the biosynthesis of giant marine polyether toxins.</title>
        <authorList>
            <person name="Fallon T.R."/>
            <person name="Shende V.V."/>
            <person name="Wierzbicki I.H."/>
            <person name="Pendleton A.L."/>
            <person name="Watervoot N.F."/>
            <person name="Auber R.P."/>
            <person name="Gonzalez D.J."/>
            <person name="Wisecaver J.H."/>
            <person name="Moore B.S."/>
        </authorList>
    </citation>
    <scope>NUCLEOTIDE SEQUENCE [LARGE SCALE GENOMIC DNA]</scope>
    <source>
        <strain evidence="9 10">12B1</strain>
    </source>
</reference>
<keyword evidence="6 8" id="KW-1133">Transmembrane helix</keyword>
<comment type="caution">
    <text evidence="9">The sequence shown here is derived from an EMBL/GenBank/DDBJ whole genome shotgun (WGS) entry which is preliminary data.</text>
</comment>
<dbReference type="PANTHER" id="PTHR12174:SF23">
    <property type="entry name" value="MINOR HISTOCOMPATIBILITY ANTIGEN H13"/>
    <property type="match status" value="1"/>
</dbReference>
<comment type="subcellular location">
    <subcellularLocation>
        <location evidence="1">Endoplasmic reticulum membrane</location>
        <topology evidence="1">Multi-pass membrane protein</topology>
    </subcellularLocation>
</comment>
<dbReference type="InterPro" id="IPR006639">
    <property type="entry name" value="Preselin/SPP"/>
</dbReference>
<evidence type="ECO:0000313" key="10">
    <source>
        <dbReference type="Proteomes" id="UP001515480"/>
    </source>
</evidence>
<evidence type="ECO:0000256" key="8">
    <source>
        <dbReference type="SAM" id="Phobius"/>
    </source>
</evidence>
<evidence type="ECO:0000256" key="1">
    <source>
        <dbReference type="ARBA" id="ARBA00004477"/>
    </source>
</evidence>
<dbReference type="PANTHER" id="PTHR12174">
    <property type="entry name" value="SIGNAL PEPTIDE PEPTIDASE"/>
    <property type="match status" value="1"/>
</dbReference>
<feature type="transmembrane region" description="Helical" evidence="8">
    <location>
        <begin position="99"/>
        <end position="117"/>
    </location>
</feature>
<evidence type="ECO:0000256" key="3">
    <source>
        <dbReference type="ARBA" id="ARBA00022692"/>
    </source>
</evidence>
<evidence type="ECO:0000256" key="6">
    <source>
        <dbReference type="ARBA" id="ARBA00022989"/>
    </source>
</evidence>
<sequence>MSVQVSSDALMASYGLLVVMLTVPQFVLIHHHLHLLVMAPLLVWIGCQRALLESQKAPGESQVETVSKRDALRFPLVGSAVLFGLFIVIKLVNKEYLDILISVYFTGLGSFGLFGTVQGPITKAFKAEQLPRWSKDFHWQFWKKRENSEPISISCSGLDVVVYLLCAGIAIAYGITKKWWLNNLLGSAFAVQGIEMLSLGSYIIGCLLLTGLFFYDIFWVFGTQVMVAVAKGLDAPIKILFPKALGVKPLPLSMLGLGDIVIPGIFVAMMLRFDAKQACAWARRHGLVNTPYFHANMVGYVLGLALTVAVMHVFDAAQPALLYLVPACIGSSIITAVLRGELKTLLNFSEEKAEDKDSKTD</sequence>
<dbReference type="InterPro" id="IPR007369">
    <property type="entry name" value="Peptidase_A22B_SPP"/>
</dbReference>
<feature type="transmembrane region" description="Helical" evidence="8">
    <location>
        <begin position="320"/>
        <end position="338"/>
    </location>
</feature>
<feature type="transmembrane region" description="Helical" evidence="8">
    <location>
        <begin position="9"/>
        <end position="27"/>
    </location>
</feature>
<feature type="transmembrane region" description="Helical" evidence="8">
    <location>
        <begin position="151"/>
        <end position="173"/>
    </location>
</feature>
<evidence type="ECO:0008006" key="11">
    <source>
        <dbReference type="Google" id="ProtNLM"/>
    </source>
</evidence>
<feature type="transmembrane region" description="Helical" evidence="8">
    <location>
        <begin position="250"/>
        <end position="271"/>
    </location>
</feature>
<keyword evidence="4" id="KW-0378">Hydrolase</keyword>
<keyword evidence="3 8" id="KW-0812">Transmembrane</keyword>
<dbReference type="SMART" id="SM00730">
    <property type="entry name" value="PSN"/>
    <property type="match status" value="1"/>
</dbReference>
<dbReference type="GO" id="GO:0098554">
    <property type="term" value="C:cytoplasmic side of endoplasmic reticulum membrane"/>
    <property type="evidence" value="ECO:0007669"/>
    <property type="project" value="TreeGrafter"/>
</dbReference>
<keyword evidence="5" id="KW-0256">Endoplasmic reticulum</keyword>
<evidence type="ECO:0000256" key="4">
    <source>
        <dbReference type="ARBA" id="ARBA00022801"/>
    </source>
</evidence>
<proteinExistence type="inferred from homology"/>
<evidence type="ECO:0000256" key="2">
    <source>
        <dbReference type="ARBA" id="ARBA00006859"/>
    </source>
</evidence>
<comment type="similarity">
    <text evidence="2">Belongs to the peptidase A22B family.</text>
</comment>
<keyword evidence="7 8" id="KW-0472">Membrane</keyword>
<protein>
    <recommendedName>
        <fullName evidence="11">Dolichol kinase</fullName>
    </recommendedName>
</protein>
<feature type="transmembrane region" description="Helical" evidence="8">
    <location>
        <begin position="292"/>
        <end position="314"/>
    </location>
</feature>
<name>A0AB34JRT6_PRYPA</name>
<dbReference type="GO" id="GO:0006465">
    <property type="term" value="P:signal peptide processing"/>
    <property type="evidence" value="ECO:0007669"/>
    <property type="project" value="TreeGrafter"/>
</dbReference>
<accession>A0AB34JRT6</accession>
<dbReference type="AlphaFoldDB" id="A0AB34JRT6"/>
<evidence type="ECO:0000256" key="7">
    <source>
        <dbReference type="ARBA" id="ARBA00023136"/>
    </source>
</evidence>
<evidence type="ECO:0000256" key="5">
    <source>
        <dbReference type="ARBA" id="ARBA00022824"/>
    </source>
</evidence>
<evidence type="ECO:0000313" key="9">
    <source>
        <dbReference type="EMBL" id="KAL1524036.1"/>
    </source>
</evidence>
<feature type="transmembrane region" description="Helical" evidence="8">
    <location>
        <begin position="72"/>
        <end position="93"/>
    </location>
</feature>
<organism evidence="9 10">
    <name type="scientific">Prymnesium parvum</name>
    <name type="common">Toxic golden alga</name>
    <dbReference type="NCBI Taxonomy" id="97485"/>
    <lineage>
        <taxon>Eukaryota</taxon>
        <taxon>Haptista</taxon>
        <taxon>Haptophyta</taxon>
        <taxon>Prymnesiophyceae</taxon>
        <taxon>Prymnesiales</taxon>
        <taxon>Prymnesiaceae</taxon>
        <taxon>Prymnesium</taxon>
    </lineage>
</organism>
<dbReference type="GO" id="GO:0033619">
    <property type="term" value="P:membrane protein proteolysis"/>
    <property type="evidence" value="ECO:0007669"/>
    <property type="project" value="TreeGrafter"/>
</dbReference>
<dbReference type="Proteomes" id="UP001515480">
    <property type="component" value="Unassembled WGS sequence"/>
</dbReference>
<gene>
    <name evidence="9" type="ORF">AB1Y20_018950</name>
</gene>
<keyword evidence="10" id="KW-1185">Reference proteome</keyword>
<dbReference type="Pfam" id="PF04258">
    <property type="entry name" value="Peptidase_A22B"/>
    <property type="match status" value="1"/>
</dbReference>